<dbReference type="Pfam" id="PF14492">
    <property type="entry name" value="EFG_III"/>
    <property type="match status" value="1"/>
</dbReference>
<dbReference type="InterPro" id="IPR005225">
    <property type="entry name" value="Small_GTP-bd"/>
</dbReference>
<dbReference type="AlphaFoldDB" id="A0A507FCI4"/>
<dbReference type="OrthoDB" id="364892at2759"/>
<dbReference type="InterPro" id="IPR005517">
    <property type="entry name" value="Transl_elong_EFG/EF2_IV"/>
</dbReference>
<dbReference type="InterPro" id="IPR020568">
    <property type="entry name" value="Ribosomal_Su5_D2-typ_SF"/>
</dbReference>
<dbReference type="InterPro" id="IPR009000">
    <property type="entry name" value="Transl_B-barrel_sf"/>
</dbReference>
<dbReference type="Gene3D" id="3.30.70.240">
    <property type="match status" value="1"/>
</dbReference>
<dbReference type="NCBIfam" id="TIGR00231">
    <property type="entry name" value="small_GTP"/>
    <property type="match status" value="1"/>
</dbReference>
<keyword evidence="6" id="KW-0648">Protein biosynthesis</keyword>
<dbReference type="Pfam" id="PF03764">
    <property type="entry name" value="EFG_IV"/>
    <property type="match status" value="1"/>
</dbReference>
<keyword evidence="4" id="KW-0547">Nucleotide-binding</keyword>
<gene>
    <name evidence="10" type="ORF">CcCBS67573_g05442</name>
</gene>
<dbReference type="SUPFAM" id="SSF54211">
    <property type="entry name" value="Ribosomal protein S5 domain 2-like"/>
    <property type="match status" value="1"/>
</dbReference>
<accession>A0A507FCI4</accession>
<keyword evidence="5" id="KW-0251">Elongation factor</keyword>
<dbReference type="Pfam" id="PF00679">
    <property type="entry name" value="EFG_C"/>
    <property type="match status" value="1"/>
</dbReference>
<evidence type="ECO:0000313" key="10">
    <source>
        <dbReference type="EMBL" id="TPX73287.1"/>
    </source>
</evidence>
<dbReference type="Proteomes" id="UP000320333">
    <property type="component" value="Unassembled WGS sequence"/>
</dbReference>
<dbReference type="GO" id="GO:0003924">
    <property type="term" value="F:GTPase activity"/>
    <property type="evidence" value="ECO:0007669"/>
    <property type="project" value="InterPro"/>
</dbReference>
<dbReference type="FunFam" id="3.30.70.870:FF:000002">
    <property type="entry name" value="Translation elongation factor 2"/>
    <property type="match status" value="1"/>
</dbReference>
<dbReference type="PANTHER" id="PTHR42908">
    <property type="entry name" value="TRANSLATION ELONGATION FACTOR-RELATED"/>
    <property type="match status" value="1"/>
</dbReference>
<dbReference type="PROSITE" id="PS51722">
    <property type="entry name" value="G_TR_2"/>
    <property type="match status" value="1"/>
</dbReference>
<evidence type="ECO:0000256" key="1">
    <source>
        <dbReference type="ARBA" id="ARBA00004496"/>
    </source>
</evidence>
<dbReference type="CDD" id="cd01885">
    <property type="entry name" value="EF2"/>
    <property type="match status" value="1"/>
</dbReference>
<dbReference type="EMBL" id="QEAP01000196">
    <property type="protein sequence ID" value="TPX73287.1"/>
    <property type="molecule type" value="Genomic_DNA"/>
</dbReference>
<name>A0A507FCI4_9FUNG</name>
<keyword evidence="3" id="KW-0963">Cytoplasm</keyword>
<dbReference type="STRING" id="246404.A0A507FCI4"/>
<dbReference type="CDD" id="cd01681">
    <property type="entry name" value="aeEF2_snRNP_like_IV"/>
    <property type="match status" value="1"/>
</dbReference>
<dbReference type="InterPro" id="IPR000640">
    <property type="entry name" value="EFG_V-like"/>
</dbReference>
<protein>
    <recommendedName>
        <fullName evidence="2">Elongation factor 2</fullName>
    </recommendedName>
</protein>
<dbReference type="FunFam" id="3.30.230.10:FF:000006">
    <property type="entry name" value="Translation elongation factor 2"/>
    <property type="match status" value="1"/>
</dbReference>
<dbReference type="GO" id="GO:0005525">
    <property type="term" value="F:GTP binding"/>
    <property type="evidence" value="ECO:0007669"/>
    <property type="project" value="UniProtKB-KW"/>
</dbReference>
<dbReference type="SUPFAM" id="SSF52540">
    <property type="entry name" value="P-loop containing nucleoside triphosphate hydrolases"/>
    <property type="match status" value="1"/>
</dbReference>
<evidence type="ECO:0000256" key="2">
    <source>
        <dbReference type="ARBA" id="ARBA00017891"/>
    </source>
</evidence>
<dbReference type="FunFam" id="3.30.70.240:FF:000003">
    <property type="entry name" value="Translation elongation factor 2"/>
    <property type="match status" value="1"/>
</dbReference>
<dbReference type="SMART" id="SM00838">
    <property type="entry name" value="EFG_C"/>
    <property type="match status" value="1"/>
</dbReference>
<dbReference type="PANTHER" id="PTHR42908:SF10">
    <property type="entry name" value="EUKARYOTIC TRANSLATION ELONGATION FACTOR 2"/>
    <property type="match status" value="1"/>
</dbReference>
<evidence type="ECO:0000256" key="4">
    <source>
        <dbReference type="ARBA" id="ARBA00022741"/>
    </source>
</evidence>
<dbReference type="FunFam" id="2.40.30.10:FF:000010">
    <property type="entry name" value="Translation elongation factor 2"/>
    <property type="match status" value="1"/>
</dbReference>
<evidence type="ECO:0000259" key="9">
    <source>
        <dbReference type="PROSITE" id="PS51722"/>
    </source>
</evidence>
<dbReference type="CDD" id="cd16261">
    <property type="entry name" value="EF2_snRNP_III"/>
    <property type="match status" value="1"/>
</dbReference>
<sequence>MQGMDGGTEATPLTRVSPFDNGILTNFSIDQLRALMDKRTNIRNMSVIAHVDHGKSTLSDSLVAKAGIIAGARAGDARYMDTRQDEIDRGITIKSTAITMYFTMPAEDLGEIKQETVGPDFLINLIDSPGHVDFSSEVTAALRVTDGALVVVDTIDGVCVQTETVLRQALGERIKPVIIINKVDRALLELQVDKESLYTNFRNTIENVNVIISTYHVDALGDTQVYPEKGTVCFGSGLHGWAFTLRQFAALYSKKFGVAKEKMMTKLWGDNYFNPATKKWTTKAQDADGKNLERAFNMFILDPIYKLFDSIMNFKKDQTATLLEKLNIVLKSEDKELEGKALLKTVMRTFLPAADALLEMMCIHLPSPVTAQKYRMEGLYEGPHDDECAVAIKNCDPEGPLMLYVSKMVPTSDKGRFYAFGRVFSGTVRAGQKVRIQGPNYVPGKKEDLFVKNIQRTVLMMGRTVEAIEDCPCGNIVGLVGIDQFLLKSGTLTTSESAHNLKVMKFSVSPVVQIAVEVKNANDLPKLVEGLKRLSKSDPCVLCFTSESGEHIVAGAGELHLEICLKDLEEDHAGVPLRKGDPVVQFRETVQAESSITCLSKSPNKHNRIFMKALPMTEELSVAIESGKVNPKDDFKIRARILADEFEWDVTDARKIWCFGPETTGANLLVDVTKGVQYLNEIKDSCVSGFQWATKEGCLADENMRSIRFNILDVVLHADAIHRGGGQVIPTARRVCFASFLTANPGIQEPVYLVEIQCPETAIGGIFTVLNRRRGVLIGQEQKSGTPLFQVRAYLPVMESFGFTGDLRAATGGQAFPQCVFDHWQIMQGNPLEKGTKTQDLLLAVRKRKGLKVEMPALEDFYDKL</sequence>
<evidence type="ECO:0000313" key="11">
    <source>
        <dbReference type="Proteomes" id="UP000320333"/>
    </source>
</evidence>
<comment type="caution">
    <text evidence="10">The sequence shown here is derived from an EMBL/GenBank/DDBJ whole genome shotgun (WGS) entry which is preliminary data.</text>
</comment>
<dbReference type="Gene3D" id="3.40.50.300">
    <property type="entry name" value="P-loop containing nucleotide triphosphate hydrolases"/>
    <property type="match status" value="1"/>
</dbReference>
<dbReference type="SMART" id="SM00889">
    <property type="entry name" value="EFG_IV"/>
    <property type="match status" value="1"/>
</dbReference>
<dbReference type="CDD" id="cd03700">
    <property type="entry name" value="EF2_snRNP_like_II"/>
    <property type="match status" value="1"/>
</dbReference>
<dbReference type="InterPro" id="IPR014721">
    <property type="entry name" value="Ribsml_uS5_D2-typ_fold_subgr"/>
</dbReference>
<evidence type="ECO:0000256" key="6">
    <source>
        <dbReference type="ARBA" id="ARBA00022917"/>
    </source>
</evidence>
<dbReference type="GO" id="GO:0005829">
    <property type="term" value="C:cytosol"/>
    <property type="evidence" value="ECO:0007669"/>
    <property type="project" value="TreeGrafter"/>
</dbReference>
<evidence type="ECO:0000256" key="7">
    <source>
        <dbReference type="ARBA" id="ARBA00023134"/>
    </source>
</evidence>
<dbReference type="InterPro" id="IPR027417">
    <property type="entry name" value="P-loop_NTPase"/>
</dbReference>
<dbReference type="InterPro" id="IPR035647">
    <property type="entry name" value="EFG_III/V"/>
</dbReference>
<dbReference type="SUPFAM" id="SSF50447">
    <property type="entry name" value="Translation proteins"/>
    <property type="match status" value="1"/>
</dbReference>
<organism evidence="10 11">
    <name type="scientific">Chytriomyces confervae</name>
    <dbReference type="NCBI Taxonomy" id="246404"/>
    <lineage>
        <taxon>Eukaryota</taxon>
        <taxon>Fungi</taxon>
        <taxon>Fungi incertae sedis</taxon>
        <taxon>Chytridiomycota</taxon>
        <taxon>Chytridiomycota incertae sedis</taxon>
        <taxon>Chytridiomycetes</taxon>
        <taxon>Chytridiales</taxon>
        <taxon>Chytriomycetaceae</taxon>
        <taxon>Chytriomyces</taxon>
    </lineage>
</organism>
<evidence type="ECO:0000256" key="8">
    <source>
        <dbReference type="ARBA" id="ARBA00024731"/>
    </source>
</evidence>
<dbReference type="PRINTS" id="PR00315">
    <property type="entry name" value="ELONGATNFCT"/>
</dbReference>
<keyword evidence="11" id="KW-1185">Reference proteome</keyword>
<dbReference type="Gene3D" id="3.30.230.10">
    <property type="match status" value="1"/>
</dbReference>
<dbReference type="FunFam" id="3.40.50.300:FF:000058">
    <property type="entry name" value="Translation elongation factor 2"/>
    <property type="match status" value="1"/>
</dbReference>
<dbReference type="CDD" id="cd04096">
    <property type="entry name" value="eEF2_snRNP_like_C"/>
    <property type="match status" value="1"/>
</dbReference>
<dbReference type="Gene3D" id="2.40.30.10">
    <property type="entry name" value="Translation factors"/>
    <property type="match status" value="1"/>
</dbReference>
<dbReference type="Pfam" id="PF00009">
    <property type="entry name" value="GTP_EFTU"/>
    <property type="match status" value="1"/>
</dbReference>
<dbReference type="InterPro" id="IPR000795">
    <property type="entry name" value="T_Tr_GTP-bd_dom"/>
</dbReference>
<dbReference type="SUPFAM" id="SSF54980">
    <property type="entry name" value="EF-G C-terminal domain-like"/>
    <property type="match status" value="2"/>
</dbReference>
<comment type="function">
    <text evidence="8">Catalyzes the GTP-dependent ribosomal translocation step during translation elongation. During this step, the ribosome changes from the pre-translocational (PRE) to the post-translocational (POST) state as the newly formed A-site-bound peptidyl-tRNA and P-site-bound deacylated tRNA move to the P and E sites, respectively. Catalyzes the coordinated movement of the two tRNA molecules, the mRNA and conformational changes in the ribosome.</text>
</comment>
<dbReference type="InterPro" id="IPR041095">
    <property type="entry name" value="EFG_II"/>
</dbReference>
<reference evidence="10 11" key="1">
    <citation type="journal article" date="2019" name="Sci. Rep.">
        <title>Comparative genomics of chytrid fungi reveal insights into the obligate biotrophic and pathogenic lifestyle of Synchytrium endobioticum.</title>
        <authorList>
            <person name="van de Vossenberg B.T.L.H."/>
            <person name="Warris S."/>
            <person name="Nguyen H.D.T."/>
            <person name="van Gent-Pelzer M.P.E."/>
            <person name="Joly D.L."/>
            <person name="van de Geest H.C."/>
            <person name="Bonants P.J.M."/>
            <person name="Smith D.S."/>
            <person name="Levesque C.A."/>
            <person name="van der Lee T.A.J."/>
        </authorList>
    </citation>
    <scope>NUCLEOTIDE SEQUENCE [LARGE SCALE GENOMIC DNA]</scope>
    <source>
        <strain evidence="10 11">CBS 675.73</strain>
    </source>
</reference>
<proteinExistence type="predicted"/>
<evidence type="ECO:0000256" key="5">
    <source>
        <dbReference type="ARBA" id="ARBA00022768"/>
    </source>
</evidence>
<evidence type="ECO:0000256" key="3">
    <source>
        <dbReference type="ARBA" id="ARBA00022490"/>
    </source>
</evidence>
<dbReference type="GO" id="GO:0043022">
    <property type="term" value="F:ribosome binding"/>
    <property type="evidence" value="ECO:0007669"/>
    <property type="project" value="TreeGrafter"/>
</dbReference>
<dbReference type="InterPro" id="IPR004161">
    <property type="entry name" value="EFTu-like_2"/>
</dbReference>
<comment type="subcellular location">
    <subcellularLocation>
        <location evidence="1">Cytoplasm</location>
    </subcellularLocation>
</comment>
<dbReference type="GO" id="GO:0003746">
    <property type="term" value="F:translation elongation factor activity"/>
    <property type="evidence" value="ECO:0007669"/>
    <property type="project" value="UniProtKB-KW"/>
</dbReference>
<dbReference type="Gene3D" id="3.30.70.870">
    <property type="entry name" value="Elongation Factor G (Translational Gtpase), domain 3"/>
    <property type="match status" value="1"/>
</dbReference>
<dbReference type="GO" id="GO:1990904">
    <property type="term" value="C:ribonucleoprotein complex"/>
    <property type="evidence" value="ECO:0007669"/>
    <property type="project" value="TreeGrafter"/>
</dbReference>
<feature type="domain" description="Tr-type G" evidence="9">
    <location>
        <begin position="40"/>
        <end position="369"/>
    </location>
</feature>
<keyword evidence="7" id="KW-0342">GTP-binding</keyword>
<dbReference type="Pfam" id="PF03144">
    <property type="entry name" value="GTP_EFTU_D2"/>
    <property type="match status" value="1"/>
</dbReference>